<organism evidence="1 2">
    <name type="scientific">Cichlidogyrus casuarinus</name>
    <dbReference type="NCBI Taxonomy" id="1844966"/>
    <lineage>
        <taxon>Eukaryota</taxon>
        <taxon>Metazoa</taxon>
        <taxon>Spiralia</taxon>
        <taxon>Lophotrochozoa</taxon>
        <taxon>Platyhelminthes</taxon>
        <taxon>Monogenea</taxon>
        <taxon>Monopisthocotylea</taxon>
        <taxon>Dactylogyridea</taxon>
        <taxon>Ancyrocephalidae</taxon>
        <taxon>Cichlidogyrus</taxon>
    </lineage>
</organism>
<evidence type="ECO:0008006" key="3">
    <source>
        <dbReference type="Google" id="ProtNLM"/>
    </source>
</evidence>
<comment type="caution">
    <text evidence="1">The sequence shown here is derived from an EMBL/GenBank/DDBJ whole genome shotgun (WGS) entry which is preliminary data.</text>
</comment>
<proteinExistence type="predicted"/>
<keyword evidence="2" id="KW-1185">Reference proteome</keyword>
<dbReference type="SUPFAM" id="SSF55550">
    <property type="entry name" value="SH2 domain"/>
    <property type="match status" value="1"/>
</dbReference>
<accession>A0ABD2PXN7</accession>
<dbReference type="Proteomes" id="UP001626550">
    <property type="component" value="Unassembled WGS sequence"/>
</dbReference>
<protein>
    <recommendedName>
        <fullName evidence="3">PH domain-containing protein</fullName>
    </recommendedName>
</protein>
<gene>
    <name evidence="1" type="ORF">Ciccas_009465</name>
</gene>
<reference evidence="1 2" key="1">
    <citation type="submission" date="2024-11" db="EMBL/GenBank/DDBJ databases">
        <title>Adaptive evolution of stress response genes in parasites aligns with host niche diversity.</title>
        <authorList>
            <person name="Hahn C."/>
            <person name="Resl P."/>
        </authorList>
    </citation>
    <scope>NUCLEOTIDE SEQUENCE [LARGE SCALE GENOMIC DNA]</scope>
    <source>
        <strain evidence="1">EGGRZ-B1_66</strain>
        <tissue evidence="1">Body</tissue>
    </source>
</reference>
<name>A0ABD2PXN7_9PLAT</name>
<evidence type="ECO:0000313" key="1">
    <source>
        <dbReference type="EMBL" id="KAL3311950.1"/>
    </source>
</evidence>
<evidence type="ECO:0000313" key="2">
    <source>
        <dbReference type="Proteomes" id="UP001626550"/>
    </source>
</evidence>
<dbReference type="InterPro" id="IPR036860">
    <property type="entry name" value="SH2_dom_sf"/>
</dbReference>
<dbReference type="Gene3D" id="2.30.29.30">
    <property type="entry name" value="Pleckstrin-homology domain (PH domain)/Phosphotyrosine-binding domain (PTB)"/>
    <property type="match status" value="1"/>
</dbReference>
<dbReference type="EMBL" id="JBJKFK010001942">
    <property type="protein sequence ID" value="KAL3311950.1"/>
    <property type="molecule type" value="Genomic_DNA"/>
</dbReference>
<sequence>MELKEESNMDSKYEQLKRLEPKKLSDMGQCFVMGAKVWIKRNGQRLWKRRFCFLLEEGLFYSRNKDSSHMMLIADCESGFFYKKRNCSTNKHYRFASKHVLIYRPISKSLFKLADVTILCFDTARTLHEMAEAIRINQCDPLTKHGWTTIQENFRAIFRSELNEALSQRNTDSLVSKPLARTPLIERRLFDTLPLISLEESRTMLKNCGDFILHCADLNAEKMQPFLTVLTDEHEFAHAQLISYEPNKVNLLNEKALFVDLADLVAFYQSRPAAFPINNAYLRQEIVDMPPPPQILLKVSLGRRKQLHFRMMIFR</sequence>
<dbReference type="InterPro" id="IPR011993">
    <property type="entry name" value="PH-like_dom_sf"/>
</dbReference>
<dbReference type="AlphaFoldDB" id="A0ABD2PXN7"/>